<dbReference type="Pfam" id="PF06500">
    <property type="entry name" value="FrsA-like"/>
    <property type="match status" value="1"/>
</dbReference>
<keyword evidence="2" id="KW-0378">Hydrolase</keyword>
<feature type="compositionally biased region" description="Low complexity" evidence="3">
    <location>
        <begin position="1"/>
        <end position="14"/>
    </location>
</feature>
<evidence type="ECO:0000256" key="2">
    <source>
        <dbReference type="ARBA" id="ARBA00022801"/>
    </source>
</evidence>
<reference evidence="5" key="1">
    <citation type="submission" date="2017-09" db="EMBL/GenBank/DDBJ databases">
        <authorList>
            <person name="Zhang Y."/>
            <person name="Huang X."/>
            <person name="Liu J."/>
            <person name="Lu L."/>
            <person name="Peng K."/>
        </authorList>
    </citation>
    <scope>NUCLEOTIDE SEQUENCE [LARGE SCALE GENOMIC DNA]</scope>
    <source>
        <strain evidence="5">S-XJ-1</strain>
    </source>
</reference>
<gene>
    <name evidence="4" type="ORF">CEY15_15045</name>
</gene>
<evidence type="ECO:0000313" key="4">
    <source>
        <dbReference type="EMBL" id="PAY22180.1"/>
    </source>
</evidence>
<evidence type="ECO:0000256" key="3">
    <source>
        <dbReference type="SAM" id="MobiDB-lite"/>
    </source>
</evidence>
<keyword evidence="5" id="KW-1185">Reference proteome</keyword>
<dbReference type="InterPro" id="IPR010520">
    <property type="entry name" value="FrsA-like"/>
</dbReference>
<proteinExistence type="inferred from homology"/>
<name>A0A2A2WLW5_9ACTN</name>
<evidence type="ECO:0008006" key="6">
    <source>
        <dbReference type="Google" id="ProtNLM"/>
    </source>
</evidence>
<sequence length="424" mass="45207">MDMATNTASTATTGAGNGPHGPGDPTLTGLAFADSGFDGQFLRVLDTIPSGGADVGEAFITARRIPEGDRDAWNLEWNALGERILAEAEESLTAGHRVSAREGFLRAATYFRISGVFMYAPPLDPRFVTANARQRDAFRRAAELMDHPFQQVAIPYEGTELDGYLATPSGPGPFPTVILVGGYDGTMEETYVAGGVAALRRGYAVLMMDGPGQGAALVERDLHFRHDWEAVVTAQVDWLVARPEVDATRIAALGRSWGGHLAPRAATAEHRLAAVIADAPQYAPGANAALLLPEDHRDDLDTGEADDDLNAAVRAGMEQSPGLAFSVGRGMLTHGCATPVEYLRDLTQFTLVGIADRIDCPVLLTVGQNDPRVVDAQSFFDALTAPKTMIEFTNAEGAGEHDEAGAAVLFSQRAFDWLDTVIGR</sequence>
<dbReference type="Proteomes" id="UP000218810">
    <property type="component" value="Unassembled WGS sequence"/>
</dbReference>
<dbReference type="GO" id="GO:0016787">
    <property type="term" value="F:hydrolase activity"/>
    <property type="evidence" value="ECO:0007669"/>
    <property type="project" value="UniProtKB-KW"/>
</dbReference>
<feature type="region of interest" description="Disordered" evidence="3">
    <location>
        <begin position="1"/>
        <end position="28"/>
    </location>
</feature>
<comment type="caution">
    <text evidence="4">The sequence shown here is derived from an EMBL/GenBank/DDBJ whole genome shotgun (WGS) entry which is preliminary data.</text>
</comment>
<accession>A0A2A2WLW5</accession>
<dbReference type="InterPro" id="IPR029058">
    <property type="entry name" value="AB_hydrolase_fold"/>
</dbReference>
<dbReference type="PANTHER" id="PTHR22946">
    <property type="entry name" value="DIENELACTONE HYDROLASE DOMAIN-CONTAINING PROTEIN-RELATED"/>
    <property type="match status" value="1"/>
</dbReference>
<evidence type="ECO:0000256" key="1">
    <source>
        <dbReference type="ARBA" id="ARBA00008645"/>
    </source>
</evidence>
<dbReference type="Gene3D" id="1.20.1440.110">
    <property type="entry name" value="acylaminoacyl peptidase"/>
    <property type="match status" value="1"/>
</dbReference>
<comment type="similarity">
    <text evidence="1">Belongs to the AB hydrolase superfamily.</text>
</comment>
<dbReference type="SUPFAM" id="SSF53474">
    <property type="entry name" value="alpha/beta-Hydrolases"/>
    <property type="match status" value="1"/>
</dbReference>
<dbReference type="EMBL" id="NTGA01000028">
    <property type="protein sequence ID" value="PAY22180.1"/>
    <property type="molecule type" value="Genomic_DNA"/>
</dbReference>
<dbReference type="AlphaFoldDB" id="A0A2A2WLW5"/>
<evidence type="ECO:0000313" key="5">
    <source>
        <dbReference type="Proteomes" id="UP000218810"/>
    </source>
</evidence>
<dbReference type="PANTHER" id="PTHR22946:SF12">
    <property type="entry name" value="CONIDIAL PIGMENT BIOSYNTHESIS PROTEIN AYG1 (AFU_ORTHOLOGUE AFUA_2G17550)"/>
    <property type="match status" value="1"/>
</dbReference>
<protein>
    <recommendedName>
        <fullName evidence="6">Dipeptidyl aminopeptidase</fullName>
    </recommendedName>
</protein>
<dbReference type="Gene3D" id="3.40.50.1820">
    <property type="entry name" value="alpha/beta hydrolase"/>
    <property type="match status" value="1"/>
</dbReference>
<dbReference type="InterPro" id="IPR050261">
    <property type="entry name" value="FrsA_esterase"/>
</dbReference>
<organism evidence="4 5">
    <name type="scientific">Dietzia natronolimnaea</name>
    <dbReference type="NCBI Taxonomy" id="161920"/>
    <lineage>
        <taxon>Bacteria</taxon>
        <taxon>Bacillati</taxon>
        <taxon>Actinomycetota</taxon>
        <taxon>Actinomycetes</taxon>
        <taxon>Mycobacteriales</taxon>
        <taxon>Dietziaceae</taxon>
        <taxon>Dietzia</taxon>
    </lineage>
</organism>